<dbReference type="Proteomes" id="UP000256379">
    <property type="component" value="Unassembled WGS sequence"/>
</dbReference>
<comment type="caution">
    <text evidence="2">The sequence shown here is derived from an EMBL/GenBank/DDBJ whole genome shotgun (WGS) entry which is preliminary data.</text>
</comment>
<protein>
    <recommendedName>
        <fullName evidence="4">Outer membrane protein beta-barrel domain-containing protein</fullName>
    </recommendedName>
</protein>
<gene>
    <name evidence="2" type="ORF">CQA53_00400</name>
</gene>
<proteinExistence type="predicted"/>
<sequence>MLMVYKKYKIALIFLLFYTHQYAIAQNYGGNYDWRMIGGGPLQLVSFHVGSSTSITHNGDTGYSLGVSVGWNYFSAFYGVFDNIEHVFDMGMRVKYNFNHNVIKSHLVGAELYLHFPYSTTNIFAKFPQPFSLILGGGGIFVYPDSKASRADIHGYYVETGIGIAKFFIVNVNLLYRWSFFPSGVSQGNAIGLQPIEQSFHVEFAIF</sequence>
<dbReference type="RefSeq" id="WP_115542050.1">
    <property type="nucleotide sequence ID" value="NZ_NXLQ01000001.1"/>
</dbReference>
<keyword evidence="3" id="KW-1185">Reference proteome</keyword>
<keyword evidence="1" id="KW-0732">Signal</keyword>
<dbReference type="AlphaFoldDB" id="A0A3D8IQQ8"/>
<evidence type="ECO:0008006" key="4">
    <source>
        <dbReference type="Google" id="ProtNLM"/>
    </source>
</evidence>
<dbReference type="EMBL" id="NXLQ01000001">
    <property type="protein sequence ID" value="RDU67522.1"/>
    <property type="molecule type" value="Genomic_DNA"/>
</dbReference>
<evidence type="ECO:0000313" key="2">
    <source>
        <dbReference type="EMBL" id="RDU67522.1"/>
    </source>
</evidence>
<organism evidence="2 3">
    <name type="scientific">Helicobacter didelphidarum</name>
    <dbReference type="NCBI Taxonomy" id="2040648"/>
    <lineage>
        <taxon>Bacteria</taxon>
        <taxon>Pseudomonadati</taxon>
        <taxon>Campylobacterota</taxon>
        <taxon>Epsilonproteobacteria</taxon>
        <taxon>Campylobacterales</taxon>
        <taxon>Helicobacteraceae</taxon>
        <taxon>Helicobacter</taxon>
    </lineage>
</organism>
<evidence type="ECO:0000313" key="3">
    <source>
        <dbReference type="Proteomes" id="UP000256379"/>
    </source>
</evidence>
<accession>A0A3D8IQQ8</accession>
<dbReference type="OrthoDB" id="5327291at2"/>
<feature type="chain" id="PRO_5017648172" description="Outer membrane protein beta-barrel domain-containing protein" evidence="1">
    <location>
        <begin position="26"/>
        <end position="207"/>
    </location>
</feature>
<reference evidence="2 3" key="1">
    <citation type="submission" date="2018-04" db="EMBL/GenBank/DDBJ databases">
        <title>Novel Campyloabacter and Helicobacter Species and Strains.</title>
        <authorList>
            <person name="Mannion A.J."/>
            <person name="Shen Z."/>
            <person name="Fox J.G."/>
        </authorList>
    </citation>
    <scope>NUCLEOTIDE SEQUENCE [LARGE SCALE GENOMIC DNA]</scope>
    <source>
        <strain evidence="2 3">MIT 17-337</strain>
    </source>
</reference>
<feature type="signal peptide" evidence="1">
    <location>
        <begin position="1"/>
        <end position="25"/>
    </location>
</feature>
<name>A0A3D8IQQ8_9HELI</name>
<evidence type="ECO:0000256" key="1">
    <source>
        <dbReference type="SAM" id="SignalP"/>
    </source>
</evidence>